<keyword evidence="15" id="KW-1185">Reference proteome</keyword>
<dbReference type="PIRSF" id="PIRSF000530">
    <property type="entry name" value="Galactokinase"/>
    <property type="match status" value="1"/>
</dbReference>
<evidence type="ECO:0000256" key="5">
    <source>
        <dbReference type="ARBA" id="ARBA00022777"/>
    </source>
</evidence>
<dbReference type="GO" id="GO:0006012">
    <property type="term" value="P:galactose metabolic process"/>
    <property type="evidence" value="ECO:0007669"/>
    <property type="project" value="UniProtKB-UniRule"/>
</dbReference>
<dbReference type="InterPro" id="IPR020568">
    <property type="entry name" value="Ribosomal_Su5_D2-typ_SF"/>
</dbReference>
<dbReference type="PANTHER" id="PTHR10457">
    <property type="entry name" value="MEVALONATE KINASE/GALACTOKINASE"/>
    <property type="match status" value="1"/>
</dbReference>
<proteinExistence type="inferred from homology"/>
<dbReference type="EC" id="2.7.1.6" evidence="10"/>
<evidence type="ECO:0000256" key="4">
    <source>
        <dbReference type="ARBA" id="ARBA00022741"/>
    </source>
</evidence>
<organism evidence="14 15">
    <name type="scientific">Bowdeniella nasicola</name>
    <dbReference type="NCBI Taxonomy" id="208480"/>
    <lineage>
        <taxon>Bacteria</taxon>
        <taxon>Bacillati</taxon>
        <taxon>Actinomycetota</taxon>
        <taxon>Actinomycetes</taxon>
        <taxon>Actinomycetales</taxon>
        <taxon>Actinomycetaceae</taxon>
        <taxon>Bowdeniella</taxon>
    </lineage>
</organism>
<dbReference type="GO" id="GO:0005829">
    <property type="term" value="C:cytosol"/>
    <property type="evidence" value="ECO:0007669"/>
    <property type="project" value="TreeGrafter"/>
</dbReference>
<dbReference type="InterPro" id="IPR019741">
    <property type="entry name" value="Galactokinase_CS"/>
</dbReference>
<dbReference type="PANTHER" id="PTHR10457:SF7">
    <property type="entry name" value="GALACTOKINASE-RELATED"/>
    <property type="match status" value="1"/>
</dbReference>
<reference evidence="15" key="1">
    <citation type="submission" date="2016-10" db="EMBL/GenBank/DDBJ databases">
        <authorList>
            <person name="Varghese N."/>
            <person name="Submissions S."/>
        </authorList>
    </citation>
    <scope>NUCLEOTIDE SEQUENCE [LARGE SCALE GENOMIC DNA]</scope>
    <source>
        <strain evidence="15">KPR-1</strain>
    </source>
</reference>
<dbReference type="FunFam" id="3.30.70.890:FF:000001">
    <property type="entry name" value="Galactokinase"/>
    <property type="match status" value="1"/>
</dbReference>
<dbReference type="InterPro" id="IPR006203">
    <property type="entry name" value="GHMP_knse_ATP-bd_CS"/>
</dbReference>
<feature type="domain" description="Galactokinase N-terminal" evidence="13">
    <location>
        <begin position="25"/>
        <end position="71"/>
    </location>
</feature>
<evidence type="ECO:0000256" key="2">
    <source>
        <dbReference type="ARBA" id="ARBA00022679"/>
    </source>
</evidence>
<evidence type="ECO:0000256" key="1">
    <source>
        <dbReference type="ARBA" id="ARBA00006566"/>
    </source>
</evidence>
<evidence type="ECO:0000259" key="13">
    <source>
        <dbReference type="Pfam" id="PF10509"/>
    </source>
</evidence>
<evidence type="ECO:0000256" key="8">
    <source>
        <dbReference type="ARBA" id="ARBA00023144"/>
    </source>
</evidence>
<dbReference type="Gene3D" id="3.30.70.890">
    <property type="entry name" value="GHMP kinase, C-terminal domain"/>
    <property type="match status" value="1"/>
</dbReference>
<dbReference type="RefSeq" id="WP_092563124.1">
    <property type="nucleotide sequence ID" value="NZ_FNQV01000005.1"/>
</dbReference>
<dbReference type="Gene3D" id="3.30.230.10">
    <property type="match status" value="1"/>
</dbReference>
<evidence type="ECO:0000256" key="6">
    <source>
        <dbReference type="ARBA" id="ARBA00022840"/>
    </source>
</evidence>
<gene>
    <name evidence="14" type="ORF">SAMN02910418_01039</name>
</gene>
<keyword evidence="5 14" id="KW-0418">Kinase</keyword>
<dbReference type="InterPro" id="IPR013750">
    <property type="entry name" value="GHMP_kinase_C_dom"/>
</dbReference>
<dbReference type="Proteomes" id="UP000199288">
    <property type="component" value="Unassembled WGS sequence"/>
</dbReference>
<name>A0A1H3YYD0_9ACTO</name>
<dbReference type="Pfam" id="PF08544">
    <property type="entry name" value="GHMP_kinases_C"/>
    <property type="match status" value="1"/>
</dbReference>
<dbReference type="InterPro" id="IPR006204">
    <property type="entry name" value="GHMP_kinase_N_dom"/>
</dbReference>
<dbReference type="GO" id="GO:0004335">
    <property type="term" value="F:galactokinase activity"/>
    <property type="evidence" value="ECO:0007669"/>
    <property type="project" value="UniProtKB-UniRule"/>
</dbReference>
<evidence type="ECO:0000256" key="9">
    <source>
        <dbReference type="ARBA" id="ARBA00023277"/>
    </source>
</evidence>
<dbReference type="InterPro" id="IPR006206">
    <property type="entry name" value="Mevalonate/galactokinase"/>
</dbReference>
<dbReference type="SUPFAM" id="SSF55060">
    <property type="entry name" value="GHMP Kinase, C-terminal domain"/>
    <property type="match status" value="1"/>
</dbReference>
<keyword evidence="6" id="KW-0067">ATP-binding</keyword>
<evidence type="ECO:0000313" key="15">
    <source>
        <dbReference type="Proteomes" id="UP000199288"/>
    </source>
</evidence>
<evidence type="ECO:0000256" key="10">
    <source>
        <dbReference type="NCBIfam" id="TIGR00131"/>
    </source>
</evidence>
<feature type="domain" description="GHMP kinase C-terminal" evidence="12">
    <location>
        <begin position="324"/>
        <end position="393"/>
    </location>
</feature>
<evidence type="ECO:0000259" key="11">
    <source>
        <dbReference type="Pfam" id="PF00288"/>
    </source>
</evidence>
<keyword evidence="9" id="KW-0119">Carbohydrate metabolism</keyword>
<dbReference type="InterPro" id="IPR019539">
    <property type="entry name" value="GalKase_N"/>
</dbReference>
<dbReference type="PRINTS" id="PR00959">
    <property type="entry name" value="MEVGALKINASE"/>
</dbReference>
<evidence type="ECO:0000256" key="7">
    <source>
        <dbReference type="ARBA" id="ARBA00022842"/>
    </source>
</evidence>
<dbReference type="InterPro" id="IPR036554">
    <property type="entry name" value="GHMP_kinase_C_sf"/>
</dbReference>
<dbReference type="PRINTS" id="PR00473">
    <property type="entry name" value="GALCTOKINASE"/>
</dbReference>
<dbReference type="GO" id="GO:0005524">
    <property type="term" value="F:ATP binding"/>
    <property type="evidence" value="ECO:0007669"/>
    <property type="project" value="UniProtKB-UniRule"/>
</dbReference>
<evidence type="ECO:0000313" key="14">
    <source>
        <dbReference type="EMBL" id="SEA16593.1"/>
    </source>
</evidence>
<evidence type="ECO:0000259" key="12">
    <source>
        <dbReference type="Pfam" id="PF08544"/>
    </source>
</evidence>
<keyword evidence="4" id="KW-0547">Nucleotide-binding</keyword>
<dbReference type="OrthoDB" id="250531at2"/>
<dbReference type="PROSITE" id="PS00106">
    <property type="entry name" value="GALACTOKINASE"/>
    <property type="match status" value="1"/>
</dbReference>
<dbReference type="NCBIfam" id="TIGR00131">
    <property type="entry name" value="gal_kin"/>
    <property type="match status" value="1"/>
</dbReference>
<keyword evidence="8" id="KW-0299">Galactose metabolism</keyword>
<comment type="similarity">
    <text evidence="1">Belongs to the GHMP kinase family. GalK subfamily.</text>
</comment>
<dbReference type="InterPro" id="IPR014721">
    <property type="entry name" value="Ribsml_uS5_D2-typ_fold_subgr"/>
</dbReference>
<dbReference type="AlphaFoldDB" id="A0A1H3YYD0"/>
<evidence type="ECO:0000256" key="3">
    <source>
        <dbReference type="ARBA" id="ARBA00022723"/>
    </source>
</evidence>
<keyword evidence="7" id="KW-0460">Magnesium</keyword>
<dbReference type="Pfam" id="PF10509">
    <property type="entry name" value="GalKase_gal_bdg"/>
    <property type="match status" value="1"/>
</dbReference>
<feature type="domain" description="GHMP kinase N-terminal" evidence="11">
    <location>
        <begin position="107"/>
        <end position="199"/>
    </location>
</feature>
<keyword evidence="3" id="KW-0479">Metal-binding</keyword>
<dbReference type="EMBL" id="FNQV01000005">
    <property type="protein sequence ID" value="SEA16593.1"/>
    <property type="molecule type" value="Genomic_DNA"/>
</dbReference>
<dbReference type="Pfam" id="PF00288">
    <property type="entry name" value="GHMP_kinases_N"/>
    <property type="match status" value="1"/>
</dbReference>
<keyword evidence="2" id="KW-0808">Transferase</keyword>
<dbReference type="SUPFAM" id="SSF54211">
    <property type="entry name" value="Ribosomal protein S5 domain 2-like"/>
    <property type="match status" value="1"/>
</dbReference>
<dbReference type="PROSITE" id="PS00627">
    <property type="entry name" value="GHMP_KINASES_ATP"/>
    <property type="match status" value="1"/>
</dbReference>
<sequence length="420" mass="43631">MTTWQTSEPFALAAGAERVTRLAENAFGASERPAVIGSAPGRVNLIGEHTDYNGGLALPIALPHRTFAHVRLRDDRTVRLTSAQADGVIEVSLDDVAPGADLGWSSYVVGVTWAAEQAGLLQRCPGFDIAVDSCVPFGAGLSSSAALECTVAVALATATGSTLALDDDEGRARWVEACVRAENEIAGAPTGGMDQAASLRAHEGHALALDCRTGEISHVPFDLEAVGATLLVVDTRAPHALVDGQYAARRADCERAAQLLDIPLLADITDLDSALAQLAERAPSADRDRLVARTRHVVTEIGRTRGFIELLQDGALTTPEGRHALGELMFASHASLRDDYEVTCPELDLVVDTAASAGAIGARMTGGGFGGSAIVLTTSERAADTAAAIRAAFAEGGFAEPHLYAAIAAAPGFAHDTIEP</sequence>
<accession>A0A1H3YYD0</accession>
<protein>
    <recommendedName>
        <fullName evidence="10">Galactokinase</fullName>
        <ecNumber evidence="10">2.7.1.6</ecNumber>
    </recommendedName>
</protein>
<dbReference type="GO" id="GO:0046872">
    <property type="term" value="F:metal ion binding"/>
    <property type="evidence" value="ECO:0007669"/>
    <property type="project" value="UniProtKB-KW"/>
</dbReference>
<dbReference type="InterPro" id="IPR000705">
    <property type="entry name" value="Galactokinase"/>
</dbReference>